<evidence type="ECO:0000313" key="2">
    <source>
        <dbReference type="EMBL" id="QQK45383.1"/>
    </source>
</evidence>
<evidence type="ECO:0000313" key="3">
    <source>
        <dbReference type="Proteomes" id="UP000595662"/>
    </source>
</evidence>
<dbReference type="SUPFAM" id="SSF48150">
    <property type="entry name" value="DNA-glycosylase"/>
    <property type="match status" value="1"/>
</dbReference>
<dbReference type="CDD" id="cd00056">
    <property type="entry name" value="ENDO3c"/>
    <property type="match status" value="1"/>
</dbReference>
<protein>
    <submittedName>
        <fullName evidence="2">Base excision DNA repair protein</fullName>
    </submittedName>
</protein>
<accession>A0A7T6XQ79</accession>
<dbReference type="PANTHER" id="PTHR47203">
    <property type="match status" value="1"/>
</dbReference>
<dbReference type="KEGG" id="pdp:PDIP_17790"/>
<dbReference type="AlphaFoldDB" id="A0A7T6XQ79"/>
<organism evidence="2 3">
    <name type="scientific">Penicillium digitatum</name>
    <name type="common">Green mold</name>
    <dbReference type="NCBI Taxonomy" id="36651"/>
    <lineage>
        <taxon>Eukaryota</taxon>
        <taxon>Fungi</taxon>
        <taxon>Dikarya</taxon>
        <taxon>Ascomycota</taxon>
        <taxon>Pezizomycotina</taxon>
        <taxon>Eurotiomycetes</taxon>
        <taxon>Eurotiomycetidae</taxon>
        <taxon>Eurotiales</taxon>
        <taxon>Aspergillaceae</taxon>
        <taxon>Penicillium</taxon>
    </lineage>
</organism>
<dbReference type="Gene3D" id="1.10.340.30">
    <property type="entry name" value="Hypothetical protein, domain 2"/>
    <property type="match status" value="1"/>
</dbReference>
<dbReference type="RefSeq" id="XP_014537470.2">
    <property type="nucleotide sequence ID" value="XM_014681984.2"/>
</dbReference>
<name>A0A7T6XQ79_PENDI</name>
<dbReference type="GeneID" id="26230102"/>
<dbReference type="InterPro" id="IPR023170">
    <property type="entry name" value="HhH_base_excis_C"/>
</dbReference>
<dbReference type="SMART" id="SM00478">
    <property type="entry name" value="ENDO3c"/>
    <property type="match status" value="1"/>
</dbReference>
<gene>
    <name evidence="2" type="ORF">Pdw03_0281</name>
</gene>
<dbReference type="GO" id="GO:0006285">
    <property type="term" value="P:base-excision repair, AP site formation"/>
    <property type="evidence" value="ECO:0007669"/>
    <property type="project" value="UniProtKB-ARBA"/>
</dbReference>
<dbReference type="Gene3D" id="1.10.1670.10">
    <property type="entry name" value="Helix-hairpin-Helix base-excision DNA repair enzymes (C-terminal)"/>
    <property type="match status" value="1"/>
</dbReference>
<dbReference type="Pfam" id="PF00730">
    <property type="entry name" value="HhH-GPD"/>
    <property type="match status" value="1"/>
</dbReference>
<dbReference type="InterPro" id="IPR011257">
    <property type="entry name" value="DNA_glycosylase"/>
</dbReference>
<feature type="domain" description="HhH-GPD" evidence="1">
    <location>
        <begin position="136"/>
        <end position="296"/>
    </location>
</feature>
<dbReference type="GO" id="GO:0000702">
    <property type="term" value="F:oxidized base lesion DNA N-glycosylase activity"/>
    <property type="evidence" value="ECO:0007669"/>
    <property type="project" value="UniProtKB-ARBA"/>
</dbReference>
<dbReference type="InterPro" id="IPR003265">
    <property type="entry name" value="HhH-GPD_domain"/>
</dbReference>
<dbReference type="Proteomes" id="UP000595662">
    <property type="component" value="Chromosome 4"/>
</dbReference>
<dbReference type="EMBL" id="CP060777">
    <property type="protein sequence ID" value="QQK45383.1"/>
    <property type="molecule type" value="Genomic_DNA"/>
</dbReference>
<sequence>MFSLRKKLLFSTNTIEASMAPVMKVQKPRTRSSRLSAQHSTKTENLAQHVAKTETLAPIVKIRPEKKFDNYKKFATSSPFPNFQRPSPQECQEAHRILTASHGERDPNATDAMNADGLDRPTVFPDPLDGLVYAILCQATNERNAIRQVQSMIGEYGSWTDYNAISKGGETKLQNVLSCGGLHIRKAKFIMSILRQVKARHDAYTLNHLWPLDDEQVMEEFLSYNGVGPKTASCVLALTLNRQRFVVDTHIYRITGFLGWRPLHATPEQARAHLETKIPDEFKYSLHLLFITHGRECPECKAGGKLKGSCDLRKALRELAPTKDH</sequence>
<evidence type="ECO:0000259" key="1">
    <source>
        <dbReference type="SMART" id="SM00478"/>
    </source>
</evidence>
<reference evidence="2 3" key="1">
    <citation type="submission" date="2020-08" db="EMBL/GenBank/DDBJ databases">
        <title>The completed genome sequence of the pathogenic ascomycete fungus Penicillium digitatum.</title>
        <authorList>
            <person name="Wang M."/>
        </authorList>
    </citation>
    <scope>NUCLEOTIDE SEQUENCE [LARGE SCALE GENOMIC DNA]</scope>
    <source>
        <strain evidence="2 3">PdW03</strain>
    </source>
</reference>
<proteinExistence type="predicted"/>
<dbReference type="PANTHER" id="PTHR47203:SF1">
    <property type="entry name" value="HYPOTHETICAL BASE EXCISION DNA REPAIR PROTEIN (EUROFUNG)"/>
    <property type="match status" value="1"/>
</dbReference>
<dbReference type="VEuPathDB" id="FungiDB:PDIP_17790"/>